<dbReference type="GO" id="GO:0016799">
    <property type="term" value="F:hydrolase activity, hydrolyzing N-glycosyl compounds"/>
    <property type="evidence" value="ECO:0007669"/>
    <property type="project" value="TreeGrafter"/>
</dbReference>
<dbReference type="SUPFAM" id="SSF102405">
    <property type="entry name" value="MCP/YpsA-like"/>
    <property type="match status" value="1"/>
</dbReference>
<dbReference type="GO" id="GO:0009691">
    <property type="term" value="P:cytokinin biosynthetic process"/>
    <property type="evidence" value="ECO:0007669"/>
    <property type="project" value="UniProtKB-UniRule"/>
</dbReference>
<dbReference type="InterPro" id="IPR031100">
    <property type="entry name" value="LOG_fam"/>
</dbReference>
<reference evidence="3 4" key="1">
    <citation type="submission" date="2019-01" db="EMBL/GenBank/DDBJ databases">
        <title>Draft genome sequence of Dictyobacter sp. Uno17.</title>
        <authorList>
            <person name="Wang C.M."/>
            <person name="Zheng Y."/>
            <person name="Sakai Y."/>
            <person name="Abe K."/>
            <person name="Yokota A."/>
            <person name="Yabe S."/>
        </authorList>
    </citation>
    <scope>NUCLEOTIDE SEQUENCE [LARGE SCALE GENOMIC DNA]</scope>
    <source>
        <strain evidence="3 4">Uno17</strain>
    </source>
</reference>
<organism evidence="3 4">
    <name type="scientific">Dictyobacter arantiisoli</name>
    <dbReference type="NCBI Taxonomy" id="2014874"/>
    <lineage>
        <taxon>Bacteria</taxon>
        <taxon>Bacillati</taxon>
        <taxon>Chloroflexota</taxon>
        <taxon>Ktedonobacteria</taxon>
        <taxon>Ktedonobacterales</taxon>
        <taxon>Dictyobacteraceae</taxon>
        <taxon>Dictyobacter</taxon>
    </lineage>
</organism>
<dbReference type="OrthoDB" id="9801098at2"/>
<comment type="caution">
    <text evidence="3">The sequence shown here is derived from an EMBL/GenBank/DDBJ whole genome shotgun (WGS) entry which is preliminary data.</text>
</comment>
<dbReference type="Pfam" id="PF03641">
    <property type="entry name" value="Lysine_decarbox"/>
    <property type="match status" value="1"/>
</dbReference>
<gene>
    <name evidence="3" type="ORF">KDI_06790</name>
</gene>
<evidence type="ECO:0000313" key="3">
    <source>
        <dbReference type="EMBL" id="GCF07115.1"/>
    </source>
</evidence>
<dbReference type="GO" id="GO:0005829">
    <property type="term" value="C:cytosol"/>
    <property type="evidence" value="ECO:0007669"/>
    <property type="project" value="TreeGrafter"/>
</dbReference>
<evidence type="ECO:0000313" key="4">
    <source>
        <dbReference type="Proteomes" id="UP000322530"/>
    </source>
</evidence>
<keyword evidence="2" id="KW-0203">Cytokinin biosynthesis</keyword>
<dbReference type="RefSeq" id="WP_149400153.1">
    <property type="nucleotide sequence ID" value="NZ_BIXY01000006.1"/>
</dbReference>
<name>A0A5A5T782_9CHLR</name>
<keyword evidence="4" id="KW-1185">Reference proteome</keyword>
<dbReference type="Gene3D" id="3.40.50.450">
    <property type="match status" value="1"/>
</dbReference>
<comment type="similarity">
    <text evidence="1 2">Belongs to the LOG family.</text>
</comment>
<keyword evidence="2 3" id="KW-0378">Hydrolase</keyword>
<accession>A0A5A5T782</accession>
<dbReference type="NCBIfam" id="TIGR00730">
    <property type="entry name" value="Rossman fold protein, TIGR00730 family"/>
    <property type="match status" value="1"/>
</dbReference>
<dbReference type="EMBL" id="BIXY01000006">
    <property type="protein sequence ID" value="GCF07115.1"/>
    <property type="molecule type" value="Genomic_DNA"/>
</dbReference>
<evidence type="ECO:0000256" key="2">
    <source>
        <dbReference type="RuleBase" id="RU363015"/>
    </source>
</evidence>
<evidence type="ECO:0000256" key="1">
    <source>
        <dbReference type="ARBA" id="ARBA00006763"/>
    </source>
</evidence>
<proteinExistence type="inferred from homology"/>
<dbReference type="PANTHER" id="PTHR31223">
    <property type="entry name" value="LOG FAMILY PROTEIN YJL055W"/>
    <property type="match status" value="1"/>
</dbReference>
<dbReference type="InterPro" id="IPR005269">
    <property type="entry name" value="LOG"/>
</dbReference>
<protein>
    <recommendedName>
        <fullName evidence="2">Cytokinin riboside 5'-monophosphate phosphoribohydrolase</fullName>
        <ecNumber evidence="2">3.2.2.n1</ecNumber>
    </recommendedName>
</protein>
<sequence>MHYICVYTGSNVGRRPEYQQAARSLGQELNARGLGLVYGGGRAGLMGIIADSVFTAGGEVIGVIPRDLFPREIANSQVTKLYEVGSMHERKALMAKYADGFIALPGGFGTFDEFFEMLTWSQLGIHQKPLGLLNIAHYFDPLLSLIEHAVTEGFVKDEHARMIITAEDPSDLLDAFTAYTPSNGNISKWSTIPEP</sequence>
<dbReference type="EC" id="3.2.2.n1" evidence="2"/>
<dbReference type="PANTHER" id="PTHR31223:SF70">
    <property type="entry name" value="LOG FAMILY PROTEIN YJL055W"/>
    <property type="match status" value="1"/>
</dbReference>
<dbReference type="Proteomes" id="UP000322530">
    <property type="component" value="Unassembled WGS sequence"/>
</dbReference>
<dbReference type="AlphaFoldDB" id="A0A5A5T782"/>